<feature type="non-terminal residue" evidence="1">
    <location>
        <position position="1"/>
    </location>
</feature>
<proteinExistence type="predicted"/>
<reference evidence="1" key="1">
    <citation type="journal article" date="2021" name="Nat. Commun.">
        <title>Genetic determinants of endophytism in the Arabidopsis root mycobiome.</title>
        <authorList>
            <person name="Mesny F."/>
            <person name="Miyauchi S."/>
            <person name="Thiergart T."/>
            <person name="Pickel B."/>
            <person name="Atanasova L."/>
            <person name="Karlsson M."/>
            <person name="Huettel B."/>
            <person name="Barry K.W."/>
            <person name="Haridas S."/>
            <person name="Chen C."/>
            <person name="Bauer D."/>
            <person name="Andreopoulos W."/>
            <person name="Pangilinan J."/>
            <person name="LaButti K."/>
            <person name="Riley R."/>
            <person name="Lipzen A."/>
            <person name="Clum A."/>
            <person name="Drula E."/>
            <person name="Henrissat B."/>
            <person name="Kohler A."/>
            <person name="Grigoriev I.V."/>
            <person name="Martin F.M."/>
            <person name="Hacquard S."/>
        </authorList>
    </citation>
    <scope>NUCLEOTIDE SEQUENCE</scope>
    <source>
        <strain evidence="1">MPI-CAGE-AT-0147</strain>
    </source>
</reference>
<dbReference type="EMBL" id="JAGMUV010000030">
    <property type="protein sequence ID" value="KAH7115563.1"/>
    <property type="molecule type" value="Genomic_DNA"/>
</dbReference>
<dbReference type="Proteomes" id="UP000738349">
    <property type="component" value="Unassembled WGS sequence"/>
</dbReference>
<protein>
    <submittedName>
        <fullName evidence="1">Uncharacterized protein</fullName>
    </submittedName>
</protein>
<evidence type="ECO:0000313" key="2">
    <source>
        <dbReference type="Proteomes" id="UP000738349"/>
    </source>
</evidence>
<comment type="caution">
    <text evidence="1">The sequence shown here is derived from an EMBL/GenBank/DDBJ whole genome shotgun (WGS) entry which is preliminary data.</text>
</comment>
<dbReference type="Pfam" id="PF20246">
    <property type="entry name" value="DUF6601"/>
    <property type="match status" value="1"/>
</dbReference>
<gene>
    <name evidence="1" type="ORF">EDB81DRAFT_669141</name>
</gene>
<dbReference type="OrthoDB" id="5096730at2759"/>
<name>A0A9P9IBP5_9HYPO</name>
<dbReference type="InterPro" id="IPR046536">
    <property type="entry name" value="DUF6601"/>
</dbReference>
<dbReference type="AlphaFoldDB" id="A0A9P9IBP5"/>
<organism evidence="1 2">
    <name type="scientific">Dactylonectria macrodidyma</name>
    <dbReference type="NCBI Taxonomy" id="307937"/>
    <lineage>
        <taxon>Eukaryota</taxon>
        <taxon>Fungi</taxon>
        <taxon>Dikarya</taxon>
        <taxon>Ascomycota</taxon>
        <taxon>Pezizomycotina</taxon>
        <taxon>Sordariomycetes</taxon>
        <taxon>Hypocreomycetidae</taxon>
        <taxon>Hypocreales</taxon>
        <taxon>Nectriaceae</taxon>
        <taxon>Dactylonectria</taxon>
    </lineage>
</organism>
<keyword evidence="2" id="KW-1185">Reference proteome</keyword>
<accession>A0A9P9IBP5</accession>
<evidence type="ECO:0000313" key="1">
    <source>
        <dbReference type="EMBL" id="KAH7115563.1"/>
    </source>
</evidence>
<sequence length="51" mass="5889">LWVAGWPMPLRPLHYQLVPGREIFVTERMDGPGSRLANGQMVLKPFLRFLP</sequence>